<proteinExistence type="predicted"/>
<evidence type="ECO:0000313" key="1">
    <source>
        <dbReference type="EMBL" id="TFK73830.1"/>
    </source>
</evidence>
<accession>A0ACD3B7L7</accession>
<evidence type="ECO:0000313" key="2">
    <source>
        <dbReference type="Proteomes" id="UP000308600"/>
    </source>
</evidence>
<protein>
    <submittedName>
        <fullName evidence="1">Uncharacterized protein</fullName>
    </submittedName>
</protein>
<dbReference type="EMBL" id="ML208272">
    <property type="protein sequence ID" value="TFK73830.1"/>
    <property type="molecule type" value="Genomic_DNA"/>
</dbReference>
<organism evidence="1 2">
    <name type="scientific">Pluteus cervinus</name>
    <dbReference type="NCBI Taxonomy" id="181527"/>
    <lineage>
        <taxon>Eukaryota</taxon>
        <taxon>Fungi</taxon>
        <taxon>Dikarya</taxon>
        <taxon>Basidiomycota</taxon>
        <taxon>Agaricomycotina</taxon>
        <taxon>Agaricomycetes</taxon>
        <taxon>Agaricomycetidae</taxon>
        <taxon>Agaricales</taxon>
        <taxon>Pluteineae</taxon>
        <taxon>Pluteaceae</taxon>
        <taxon>Pluteus</taxon>
    </lineage>
</organism>
<keyword evidence="2" id="KW-1185">Reference proteome</keyword>
<dbReference type="Proteomes" id="UP000308600">
    <property type="component" value="Unassembled WGS sequence"/>
</dbReference>
<gene>
    <name evidence="1" type="ORF">BDN72DRAFT_834174</name>
</gene>
<name>A0ACD3B7L7_9AGAR</name>
<sequence>MSLTSCPREILVQIFLQGDLDEIKTWSEVCRLFASIITSDVEVQYNIELMRSCMVDQPKSHSNMSIVERHRALQAFITARRNLWTSSSLTRVQFEIAKIDISGWSNDSGASWEYSSGMIAVEEDGSVRCIDILSGEILGSAETCHHSEHRRPPRGPAFDGNKILFAWVCI</sequence>
<reference evidence="1 2" key="1">
    <citation type="journal article" date="2019" name="Nat. Ecol. Evol.">
        <title>Megaphylogeny resolves global patterns of mushroom evolution.</title>
        <authorList>
            <person name="Varga T."/>
            <person name="Krizsan K."/>
            <person name="Foldi C."/>
            <person name="Dima B."/>
            <person name="Sanchez-Garcia M."/>
            <person name="Sanchez-Ramirez S."/>
            <person name="Szollosi G.J."/>
            <person name="Szarkandi J.G."/>
            <person name="Papp V."/>
            <person name="Albert L."/>
            <person name="Andreopoulos W."/>
            <person name="Angelini C."/>
            <person name="Antonin V."/>
            <person name="Barry K.W."/>
            <person name="Bougher N.L."/>
            <person name="Buchanan P."/>
            <person name="Buyck B."/>
            <person name="Bense V."/>
            <person name="Catcheside P."/>
            <person name="Chovatia M."/>
            <person name="Cooper J."/>
            <person name="Damon W."/>
            <person name="Desjardin D."/>
            <person name="Finy P."/>
            <person name="Geml J."/>
            <person name="Haridas S."/>
            <person name="Hughes K."/>
            <person name="Justo A."/>
            <person name="Karasinski D."/>
            <person name="Kautmanova I."/>
            <person name="Kiss B."/>
            <person name="Kocsube S."/>
            <person name="Kotiranta H."/>
            <person name="LaButti K.M."/>
            <person name="Lechner B.E."/>
            <person name="Liimatainen K."/>
            <person name="Lipzen A."/>
            <person name="Lukacs Z."/>
            <person name="Mihaltcheva S."/>
            <person name="Morgado L.N."/>
            <person name="Niskanen T."/>
            <person name="Noordeloos M.E."/>
            <person name="Ohm R.A."/>
            <person name="Ortiz-Santana B."/>
            <person name="Ovrebo C."/>
            <person name="Racz N."/>
            <person name="Riley R."/>
            <person name="Savchenko A."/>
            <person name="Shiryaev A."/>
            <person name="Soop K."/>
            <person name="Spirin V."/>
            <person name="Szebenyi C."/>
            <person name="Tomsovsky M."/>
            <person name="Tulloss R.E."/>
            <person name="Uehling J."/>
            <person name="Grigoriev I.V."/>
            <person name="Vagvolgyi C."/>
            <person name="Papp T."/>
            <person name="Martin F.M."/>
            <person name="Miettinen O."/>
            <person name="Hibbett D.S."/>
            <person name="Nagy L.G."/>
        </authorList>
    </citation>
    <scope>NUCLEOTIDE SEQUENCE [LARGE SCALE GENOMIC DNA]</scope>
    <source>
        <strain evidence="1 2">NL-1719</strain>
    </source>
</reference>